<keyword evidence="1" id="KW-1133">Transmembrane helix</keyword>
<protein>
    <submittedName>
        <fullName evidence="3">TIGR03546 family protein</fullName>
    </submittedName>
</protein>
<dbReference type="InterPro" id="IPR018639">
    <property type="entry name" value="DUF2062"/>
</dbReference>
<keyword evidence="4" id="KW-1185">Reference proteome</keyword>
<dbReference type="RefSeq" id="WP_313831688.1">
    <property type="nucleotide sequence ID" value="NZ_JAQOUE010000001.1"/>
</dbReference>
<proteinExistence type="predicted"/>
<evidence type="ECO:0000259" key="2">
    <source>
        <dbReference type="Pfam" id="PF09835"/>
    </source>
</evidence>
<keyword evidence="1" id="KW-0472">Membrane</keyword>
<dbReference type="InterPro" id="IPR019935">
    <property type="entry name" value="CHP03546"/>
</dbReference>
<sequence>MLRLIARLLRVLNSETNPGQVSLGFCFAMVAGFTPLWNVHNLVVLLLVLILRVNLSAFLIGLAVFSGFAFLLDPVFHWNGMQMLNAPSLEGLWTSLYNSTPWRFTRFNNTVVIGSLVFSLALFFPLYFLSNVLILRYRAHVLAWVEKTRLMQFFKASKVYQMYQSLPQFGGH</sequence>
<feature type="transmembrane region" description="Helical" evidence="1">
    <location>
        <begin position="111"/>
        <end position="129"/>
    </location>
</feature>
<evidence type="ECO:0000313" key="3">
    <source>
        <dbReference type="EMBL" id="MDT7041333.1"/>
    </source>
</evidence>
<dbReference type="NCBIfam" id="TIGR03546">
    <property type="entry name" value="TIGR03546 family protein"/>
    <property type="match status" value="1"/>
</dbReference>
<keyword evidence="1" id="KW-0812">Transmembrane</keyword>
<name>A0ABU3K4Q5_9BACT</name>
<evidence type="ECO:0000256" key="1">
    <source>
        <dbReference type="SAM" id="Phobius"/>
    </source>
</evidence>
<feature type="domain" description="DUF2062" evidence="2">
    <location>
        <begin position="6"/>
        <end position="140"/>
    </location>
</feature>
<dbReference type="EMBL" id="JAQOUE010000001">
    <property type="protein sequence ID" value="MDT7041333.1"/>
    <property type="molecule type" value="Genomic_DNA"/>
</dbReference>
<reference evidence="3 4" key="1">
    <citation type="journal article" date="2023" name="ISME J.">
        <title>Cultivation and genomic characterization of novel and ubiquitous marine nitrite-oxidizing bacteria from the Nitrospirales.</title>
        <authorList>
            <person name="Mueller A.J."/>
            <person name="Daebeler A."/>
            <person name="Herbold C.W."/>
            <person name="Kirkegaard R.H."/>
            <person name="Daims H."/>
        </authorList>
    </citation>
    <scope>NUCLEOTIDE SEQUENCE [LARGE SCALE GENOMIC DNA]</scope>
    <source>
        <strain evidence="3 4">EB</strain>
    </source>
</reference>
<feature type="transmembrane region" description="Helical" evidence="1">
    <location>
        <begin position="44"/>
        <end position="72"/>
    </location>
</feature>
<accession>A0ABU3K4Q5</accession>
<organism evidence="3 4">
    <name type="scientific">Candidatus Nitronereus thalassa</name>
    <dbReference type="NCBI Taxonomy" id="3020898"/>
    <lineage>
        <taxon>Bacteria</taxon>
        <taxon>Pseudomonadati</taxon>
        <taxon>Nitrospirota</taxon>
        <taxon>Nitrospiria</taxon>
        <taxon>Nitrospirales</taxon>
        <taxon>Nitrospiraceae</taxon>
        <taxon>Candidatus Nitronereus</taxon>
    </lineage>
</organism>
<dbReference type="Pfam" id="PF09835">
    <property type="entry name" value="DUF2062"/>
    <property type="match status" value="1"/>
</dbReference>
<dbReference type="Proteomes" id="UP001250932">
    <property type="component" value="Unassembled WGS sequence"/>
</dbReference>
<evidence type="ECO:0000313" key="4">
    <source>
        <dbReference type="Proteomes" id="UP001250932"/>
    </source>
</evidence>
<gene>
    <name evidence="3" type="ORF">PPG34_03165</name>
</gene>
<comment type="caution">
    <text evidence="3">The sequence shown here is derived from an EMBL/GenBank/DDBJ whole genome shotgun (WGS) entry which is preliminary data.</text>
</comment>